<dbReference type="InterPro" id="IPR044878">
    <property type="entry name" value="UbiA_sf"/>
</dbReference>
<dbReference type="PANTHER" id="PTHR13929:SF0">
    <property type="entry name" value="UBIA PRENYLTRANSFERASE DOMAIN-CONTAINING PROTEIN 1"/>
    <property type="match status" value="1"/>
</dbReference>
<dbReference type="InterPro" id="IPR000537">
    <property type="entry name" value="UbiA_prenyltransferase"/>
</dbReference>
<evidence type="ECO:0000256" key="6">
    <source>
        <dbReference type="ARBA" id="ARBA00022692"/>
    </source>
</evidence>
<keyword evidence="11" id="KW-1185">Reference proteome</keyword>
<feature type="transmembrane region" description="Helical" evidence="9">
    <location>
        <begin position="224"/>
        <end position="252"/>
    </location>
</feature>
<keyword evidence="7 9" id="KW-1133">Transmembrane helix</keyword>
<keyword evidence="8 9" id="KW-0472">Membrane</keyword>
<dbReference type="CDD" id="cd13962">
    <property type="entry name" value="PT_UbiA_UBIAD1"/>
    <property type="match status" value="1"/>
</dbReference>
<comment type="subcellular location">
    <subcellularLocation>
        <location evidence="1">Membrane</location>
        <topology evidence="1">Multi-pass membrane protein</topology>
    </subcellularLocation>
</comment>
<dbReference type="InterPro" id="IPR026046">
    <property type="entry name" value="UBIAD1"/>
</dbReference>
<feature type="transmembrane region" description="Helical" evidence="9">
    <location>
        <begin position="172"/>
        <end position="191"/>
    </location>
</feature>
<dbReference type="Pfam" id="PF01040">
    <property type="entry name" value="UbiA"/>
    <property type="match status" value="1"/>
</dbReference>
<feature type="transmembrane region" description="Helical" evidence="9">
    <location>
        <begin position="272"/>
        <end position="294"/>
    </location>
</feature>
<name>A0A1I3XPH3_9GAMM</name>
<dbReference type="UniPathway" id="UPA00079"/>
<keyword evidence="6 9" id="KW-0812">Transmembrane</keyword>
<evidence type="ECO:0000313" key="11">
    <source>
        <dbReference type="Proteomes" id="UP000199445"/>
    </source>
</evidence>
<evidence type="ECO:0000256" key="3">
    <source>
        <dbReference type="ARBA" id="ARBA00022428"/>
    </source>
</evidence>
<dbReference type="EMBL" id="FOSC01000012">
    <property type="protein sequence ID" value="SFK21452.1"/>
    <property type="molecule type" value="Genomic_DNA"/>
</dbReference>
<sequence length="296" mass="30763">MPQTATVVRASRPNFLLLAPLCAGLGVALAWQQSETPALLHNLLVLIGAILAHAAVNLLNEYDDFTSGLDHLTCRTPFSGGSGALPETPAAARGVLIAGLGTLALVIAIGVYFLWLRGLPMFLLGMTGVLLVLTYTRWITRSPLLCLLAPGLGFGPVMVLGSLIALGARVDATALVVSGVALLMVSELLLINQIPDADADRQVGRLHLVITLGPERASYLVGTLLLGGYGLVAGGAALGLLSAWSLLALLPLPAAWWVSRQLPSALNHPARLNRVLGVNVAVLLATLALLIVGLSL</sequence>
<dbReference type="GO" id="GO:0042371">
    <property type="term" value="P:vitamin K biosynthetic process"/>
    <property type="evidence" value="ECO:0007669"/>
    <property type="project" value="TreeGrafter"/>
</dbReference>
<dbReference type="Proteomes" id="UP000199445">
    <property type="component" value="Unassembled WGS sequence"/>
</dbReference>
<dbReference type="PIRSF" id="PIRSF005355">
    <property type="entry name" value="UBIAD1"/>
    <property type="match status" value="1"/>
</dbReference>
<evidence type="ECO:0000256" key="4">
    <source>
        <dbReference type="ARBA" id="ARBA00022475"/>
    </source>
</evidence>
<feature type="transmembrane region" description="Helical" evidence="9">
    <location>
        <begin position="40"/>
        <end position="59"/>
    </location>
</feature>
<evidence type="ECO:0000313" key="10">
    <source>
        <dbReference type="EMBL" id="SFK21452.1"/>
    </source>
</evidence>
<comment type="pathway">
    <text evidence="2">Quinol/quinone metabolism; menaquinone biosynthesis.</text>
</comment>
<reference evidence="10 11" key="1">
    <citation type="submission" date="2016-10" db="EMBL/GenBank/DDBJ databases">
        <authorList>
            <person name="de Groot N.N."/>
        </authorList>
    </citation>
    <scope>NUCLEOTIDE SEQUENCE [LARGE SCALE GENOMIC DNA]</scope>
    <source>
        <strain evidence="10 11">IBRC-M 10445</strain>
    </source>
</reference>
<keyword evidence="5 10" id="KW-0808">Transferase</keyword>
<keyword evidence="3" id="KW-0474">Menaquinone biosynthesis</keyword>
<dbReference type="AlphaFoldDB" id="A0A1I3XPH3"/>
<dbReference type="GO" id="GO:0009234">
    <property type="term" value="P:menaquinone biosynthetic process"/>
    <property type="evidence" value="ECO:0007669"/>
    <property type="project" value="UniProtKB-UniPathway"/>
</dbReference>
<protein>
    <submittedName>
        <fullName evidence="10">1,4-dihydroxy-2-naphthoate octaprenyltransferase</fullName>
    </submittedName>
</protein>
<gene>
    <name evidence="10" type="ORF">SAMN05216429_11272</name>
</gene>
<feature type="transmembrane region" description="Helical" evidence="9">
    <location>
        <begin position="121"/>
        <end position="138"/>
    </location>
</feature>
<dbReference type="RefSeq" id="WP_091706294.1">
    <property type="nucleotide sequence ID" value="NZ_BMYN01000008.1"/>
</dbReference>
<organism evidence="10 11">
    <name type="scientific">Marinobacter persicus</name>
    <dbReference type="NCBI Taxonomy" id="930118"/>
    <lineage>
        <taxon>Bacteria</taxon>
        <taxon>Pseudomonadati</taxon>
        <taxon>Pseudomonadota</taxon>
        <taxon>Gammaproteobacteria</taxon>
        <taxon>Pseudomonadales</taxon>
        <taxon>Marinobacteraceae</taxon>
        <taxon>Marinobacter</taxon>
    </lineage>
</organism>
<proteinExistence type="predicted"/>
<evidence type="ECO:0000256" key="9">
    <source>
        <dbReference type="SAM" id="Phobius"/>
    </source>
</evidence>
<evidence type="ECO:0000256" key="1">
    <source>
        <dbReference type="ARBA" id="ARBA00004141"/>
    </source>
</evidence>
<feature type="transmembrane region" description="Helical" evidence="9">
    <location>
        <begin position="145"/>
        <end position="166"/>
    </location>
</feature>
<dbReference type="GO" id="GO:0016020">
    <property type="term" value="C:membrane"/>
    <property type="evidence" value="ECO:0007669"/>
    <property type="project" value="UniProtKB-SubCell"/>
</dbReference>
<dbReference type="GO" id="GO:0004659">
    <property type="term" value="F:prenyltransferase activity"/>
    <property type="evidence" value="ECO:0007669"/>
    <property type="project" value="InterPro"/>
</dbReference>
<keyword evidence="4" id="KW-1003">Cell membrane</keyword>
<accession>A0A1I3XPH3</accession>
<evidence type="ECO:0000256" key="2">
    <source>
        <dbReference type="ARBA" id="ARBA00004863"/>
    </source>
</evidence>
<dbReference type="PANTHER" id="PTHR13929">
    <property type="entry name" value="1,4-DIHYDROXY-2-NAPHTHOATE OCTAPRENYLTRANSFERASE"/>
    <property type="match status" value="1"/>
</dbReference>
<evidence type="ECO:0000256" key="8">
    <source>
        <dbReference type="ARBA" id="ARBA00023136"/>
    </source>
</evidence>
<evidence type="ECO:0000256" key="5">
    <source>
        <dbReference type="ARBA" id="ARBA00022679"/>
    </source>
</evidence>
<feature type="transmembrane region" description="Helical" evidence="9">
    <location>
        <begin position="95"/>
        <end position="115"/>
    </location>
</feature>
<dbReference type="OrthoDB" id="3344514at2"/>
<evidence type="ECO:0000256" key="7">
    <source>
        <dbReference type="ARBA" id="ARBA00022989"/>
    </source>
</evidence>
<dbReference type="Gene3D" id="1.10.357.140">
    <property type="entry name" value="UbiA prenyltransferase"/>
    <property type="match status" value="1"/>
</dbReference>